<keyword evidence="1" id="KW-0472">Membrane</keyword>
<dbReference type="Proteomes" id="UP001152302">
    <property type="component" value="Unassembled WGS sequence"/>
</dbReference>
<name>A0A9X4R2M7_9STAP</name>
<keyword evidence="1" id="KW-1133">Transmembrane helix</keyword>
<comment type="caution">
    <text evidence="2">The sequence shown here is derived from an EMBL/GenBank/DDBJ whole genome shotgun (WGS) entry which is preliminary data.</text>
</comment>
<reference evidence="2" key="1">
    <citation type="submission" date="2022-05" db="EMBL/GenBank/DDBJ databases">
        <title>Comparative genomics of Staphylococcus equorum isolates.</title>
        <authorList>
            <person name="Luelf R.H."/>
        </authorList>
    </citation>
    <scope>NUCLEOTIDE SEQUENCE</scope>
    <source>
        <strain evidence="2">TMW 2.2343</strain>
    </source>
</reference>
<evidence type="ECO:0000313" key="2">
    <source>
        <dbReference type="EMBL" id="MDG0858688.1"/>
    </source>
</evidence>
<sequence length="68" mass="7350">MNTLNKFKLIGAAIINNLIPLLFLIGLTLINVACYIQWGNVTGFIVSGITLVLIALILVGEKSQQPPE</sequence>
<dbReference type="AlphaFoldDB" id="A0A9X4R2M7"/>
<proteinExistence type="predicted"/>
<evidence type="ECO:0000256" key="1">
    <source>
        <dbReference type="SAM" id="Phobius"/>
    </source>
</evidence>
<keyword evidence="1" id="KW-0812">Transmembrane</keyword>
<dbReference type="RefSeq" id="WP_057511915.1">
    <property type="nucleotide sequence ID" value="NZ_JAMBPV010000005.1"/>
</dbReference>
<organism evidence="2 3">
    <name type="scientific">Staphylococcus equorum</name>
    <dbReference type="NCBI Taxonomy" id="246432"/>
    <lineage>
        <taxon>Bacteria</taxon>
        <taxon>Bacillati</taxon>
        <taxon>Bacillota</taxon>
        <taxon>Bacilli</taxon>
        <taxon>Bacillales</taxon>
        <taxon>Staphylococcaceae</taxon>
        <taxon>Staphylococcus</taxon>
    </lineage>
</organism>
<protein>
    <submittedName>
        <fullName evidence="2">Uncharacterized protein</fullName>
    </submittedName>
</protein>
<feature type="transmembrane region" description="Helical" evidence="1">
    <location>
        <begin position="36"/>
        <end position="59"/>
    </location>
</feature>
<accession>A0A9X4R2M7</accession>
<feature type="transmembrane region" description="Helical" evidence="1">
    <location>
        <begin position="7"/>
        <end position="30"/>
    </location>
</feature>
<dbReference type="EMBL" id="JAMBPX010000003">
    <property type="protein sequence ID" value="MDG0858688.1"/>
    <property type="molecule type" value="Genomic_DNA"/>
</dbReference>
<gene>
    <name evidence="2" type="ORF">M4L21_05035</name>
</gene>
<evidence type="ECO:0000313" key="3">
    <source>
        <dbReference type="Proteomes" id="UP001152302"/>
    </source>
</evidence>